<gene>
    <name evidence="6" type="ORF">C683_1107</name>
</gene>
<reference evidence="6 7" key="1">
    <citation type="journal article" date="2013" name="Genome Announc.">
        <title>Draft Genome Sequence of Catellicoccus marimammalium, a Novel Species Commonly Found in Gull Feces.</title>
        <authorList>
            <person name="Weigand M.R."/>
            <person name="Ryu H."/>
            <person name="Bozcek L."/>
            <person name="Konstantinidis K.T."/>
            <person name="Santo Domingo J.W."/>
        </authorList>
    </citation>
    <scope>NUCLEOTIDE SEQUENCE [LARGE SCALE GENOMIC DNA]</scope>
    <source>
        <strain evidence="6 7">M35/04/3</strain>
    </source>
</reference>
<dbReference type="PATRIC" id="fig|1234409.3.peg.1059"/>
<dbReference type="EC" id="5.3.2.-" evidence="4"/>
<evidence type="ECO:0000259" key="5">
    <source>
        <dbReference type="Pfam" id="PF01361"/>
    </source>
</evidence>
<dbReference type="OrthoDB" id="5405937at2"/>
<dbReference type="SUPFAM" id="SSF55331">
    <property type="entry name" value="Tautomerase/MIF"/>
    <property type="match status" value="1"/>
</dbReference>
<dbReference type="NCBIfam" id="NF002571">
    <property type="entry name" value="PRK02220.1"/>
    <property type="match status" value="1"/>
</dbReference>
<keyword evidence="2 4" id="KW-0413">Isomerase</keyword>
<dbReference type="eggNOG" id="COG1942">
    <property type="taxonomic scope" value="Bacteria"/>
</dbReference>
<evidence type="ECO:0000256" key="3">
    <source>
        <dbReference type="PIRSR" id="PIRSR618191-1"/>
    </source>
</evidence>
<evidence type="ECO:0000313" key="7">
    <source>
        <dbReference type="Proteomes" id="UP000016057"/>
    </source>
</evidence>
<proteinExistence type="inferred from homology"/>
<dbReference type="AlphaFoldDB" id="K8Z9T7"/>
<evidence type="ECO:0000256" key="1">
    <source>
        <dbReference type="ARBA" id="ARBA00006723"/>
    </source>
</evidence>
<comment type="caution">
    <text evidence="6">The sequence shown here is derived from an EMBL/GenBank/DDBJ whole genome shotgun (WGS) entry which is preliminary data.</text>
</comment>
<accession>K8Z9T7</accession>
<organism evidence="6 7">
    <name type="scientific">Catellicoccus marimammalium M35/04/3</name>
    <dbReference type="NCBI Taxonomy" id="1234409"/>
    <lineage>
        <taxon>Bacteria</taxon>
        <taxon>Bacillati</taxon>
        <taxon>Bacillota</taxon>
        <taxon>Bacilli</taxon>
        <taxon>Lactobacillales</taxon>
        <taxon>Enterococcaceae</taxon>
        <taxon>Catellicoccus</taxon>
    </lineage>
</organism>
<dbReference type="InterPro" id="IPR004370">
    <property type="entry name" value="4-OT-like_dom"/>
</dbReference>
<dbReference type="Proteomes" id="UP000016057">
    <property type="component" value="Unassembled WGS sequence"/>
</dbReference>
<dbReference type="NCBIfam" id="TIGR00013">
    <property type="entry name" value="taut"/>
    <property type="match status" value="1"/>
</dbReference>
<dbReference type="EMBL" id="AMYT01000022">
    <property type="protein sequence ID" value="EKU26832.1"/>
    <property type="molecule type" value="Genomic_DNA"/>
</dbReference>
<protein>
    <recommendedName>
        <fullName evidence="4">Tautomerase</fullName>
        <ecNumber evidence="4">5.3.2.-</ecNumber>
    </recommendedName>
</protein>
<keyword evidence="7" id="KW-1185">Reference proteome</keyword>
<feature type="active site" description="Proton acceptor; via imino nitrogen" evidence="3">
    <location>
        <position position="2"/>
    </location>
</feature>
<comment type="similarity">
    <text evidence="1 4">Belongs to the 4-oxalocrotonate tautomerase family.</text>
</comment>
<sequence>MPFIHVELLEGRTPEQKKALIEDITEVVSKDADVPKERIHVIIRDMKHGDYGCGGEVK</sequence>
<dbReference type="GO" id="GO:0016853">
    <property type="term" value="F:isomerase activity"/>
    <property type="evidence" value="ECO:0007669"/>
    <property type="project" value="UniProtKB-UniRule"/>
</dbReference>
<dbReference type="Pfam" id="PF01361">
    <property type="entry name" value="Tautomerase"/>
    <property type="match status" value="1"/>
</dbReference>
<name>K8Z9T7_9ENTE</name>
<dbReference type="STRING" id="1234409.C683_1107"/>
<dbReference type="Gene3D" id="3.30.429.10">
    <property type="entry name" value="Macrophage Migration Inhibitory Factor"/>
    <property type="match status" value="1"/>
</dbReference>
<evidence type="ECO:0000256" key="4">
    <source>
        <dbReference type="RuleBase" id="RU362032"/>
    </source>
</evidence>
<dbReference type="PANTHER" id="PTHR35530:SF1">
    <property type="entry name" value="2-HYDROXYMUCONATE TAUTOMERASE"/>
    <property type="match status" value="1"/>
</dbReference>
<evidence type="ECO:0000256" key="2">
    <source>
        <dbReference type="ARBA" id="ARBA00023235"/>
    </source>
</evidence>
<dbReference type="InterPro" id="IPR018191">
    <property type="entry name" value="4-OT"/>
</dbReference>
<dbReference type="PANTHER" id="PTHR35530">
    <property type="entry name" value="TAUTOMERASE-RELATED"/>
    <property type="match status" value="1"/>
</dbReference>
<evidence type="ECO:0000313" key="6">
    <source>
        <dbReference type="EMBL" id="EKU26832.1"/>
    </source>
</evidence>
<dbReference type="InterPro" id="IPR014347">
    <property type="entry name" value="Tautomerase/MIF_sf"/>
</dbReference>
<feature type="domain" description="4-oxalocrotonate tautomerase-like" evidence="5">
    <location>
        <begin position="2"/>
        <end position="57"/>
    </location>
</feature>